<sequence>MLVAWEAKGTPRQDLLKKWWEDASVANVSAELILTEKHVEKEQKLTDWLTAEAVLAFYHNNAEKAKQAITEAFMDGRLLHASDECLLQCLIYGCMCFLRGWMQDPNLMRTDAKLYKLLVQHRKEESYARIDEVRSKIIPIISDKRPEARALLKQVLLGSCCVGVLPGAFNPCLHVRFGYVPAEPAASSSEPPASKAAVPTPEQAAPKPSAPVETPAGGFTVIALHLPKLQCCGTTFIRMPPRASPIFRKARLSTLDSQPFPLVDRAATKEGVQNVIFTKAGNQAKIELQLAGHEPSAKAVEDLLTAKGVMDAKWQALRKIDDAVSEETWVEAMKEVTRAYFNYLSKEELRLQQEQSSSGLRLKRKAFAFIRSARKKARTLERNEGVNVDFSKLPLHLQKMDDGYSRLEHMCETPMPNAVLQGLRKKSADVRFLCGTMCDAAVREGSNKFLTKTLATITREARFHSFIRPSSWFKWMETKRPKLVDLVQEVPELREVLSSAGAIPGHLLVSLPMQKKLRTMTTVDKLMEIIREDLDGLTVNIDGQKRHVRFFGMKGDLKWLAQEFMATMQALPFPSPLVSMPSFSNRLIWDDSLHVCYRGFAADWVGSVLVDIFGRGNALVEAAEAASWWAKSHGHVLSVEEFTFDDGYPAINCKGWDVKILCQFLAWWLHIH</sequence>
<feature type="compositionally biased region" description="Low complexity" evidence="1">
    <location>
        <begin position="188"/>
        <end position="197"/>
    </location>
</feature>
<accession>A0A1Q9BYZ9</accession>
<name>A0A1Q9BYZ9_SYMMI</name>
<gene>
    <name evidence="2" type="ORF">AK812_SmicGene44234</name>
</gene>
<organism evidence="2 3">
    <name type="scientific">Symbiodinium microadriaticum</name>
    <name type="common">Dinoflagellate</name>
    <name type="synonym">Zooxanthella microadriatica</name>
    <dbReference type="NCBI Taxonomy" id="2951"/>
    <lineage>
        <taxon>Eukaryota</taxon>
        <taxon>Sar</taxon>
        <taxon>Alveolata</taxon>
        <taxon>Dinophyceae</taxon>
        <taxon>Suessiales</taxon>
        <taxon>Symbiodiniaceae</taxon>
        <taxon>Symbiodinium</taxon>
    </lineage>
</organism>
<feature type="region of interest" description="Disordered" evidence="1">
    <location>
        <begin position="188"/>
        <end position="212"/>
    </location>
</feature>
<evidence type="ECO:0000256" key="1">
    <source>
        <dbReference type="SAM" id="MobiDB-lite"/>
    </source>
</evidence>
<protein>
    <submittedName>
        <fullName evidence="2">Uncharacterized protein</fullName>
    </submittedName>
</protein>
<reference evidence="2 3" key="1">
    <citation type="submission" date="2016-02" db="EMBL/GenBank/DDBJ databases">
        <title>Genome analysis of coral dinoflagellate symbionts highlights evolutionary adaptations to a symbiotic lifestyle.</title>
        <authorList>
            <person name="Aranda M."/>
            <person name="Li Y."/>
            <person name="Liew Y.J."/>
            <person name="Baumgarten S."/>
            <person name="Simakov O."/>
            <person name="Wilson M."/>
            <person name="Piel J."/>
            <person name="Ashoor H."/>
            <person name="Bougouffa S."/>
            <person name="Bajic V.B."/>
            <person name="Ryu T."/>
            <person name="Ravasi T."/>
            <person name="Bayer T."/>
            <person name="Micklem G."/>
            <person name="Kim H."/>
            <person name="Bhak J."/>
            <person name="Lajeunesse T.C."/>
            <person name="Voolstra C.R."/>
        </authorList>
    </citation>
    <scope>NUCLEOTIDE SEQUENCE [LARGE SCALE GENOMIC DNA]</scope>
    <source>
        <strain evidence="2 3">CCMP2467</strain>
    </source>
</reference>
<dbReference type="OrthoDB" id="440832at2759"/>
<proteinExistence type="predicted"/>
<dbReference type="AlphaFoldDB" id="A0A1Q9BYZ9"/>
<dbReference type="Proteomes" id="UP000186817">
    <property type="component" value="Unassembled WGS sequence"/>
</dbReference>
<dbReference type="EMBL" id="LSRX01002218">
    <property type="protein sequence ID" value="OLP75907.1"/>
    <property type="molecule type" value="Genomic_DNA"/>
</dbReference>
<evidence type="ECO:0000313" key="2">
    <source>
        <dbReference type="EMBL" id="OLP75907.1"/>
    </source>
</evidence>
<keyword evidence="3" id="KW-1185">Reference proteome</keyword>
<comment type="caution">
    <text evidence="2">The sequence shown here is derived from an EMBL/GenBank/DDBJ whole genome shotgun (WGS) entry which is preliminary data.</text>
</comment>
<evidence type="ECO:0000313" key="3">
    <source>
        <dbReference type="Proteomes" id="UP000186817"/>
    </source>
</evidence>